<feature type="transmembrane region" description="Helical" evidence="8">
    <location>
        <begin position="69"/>
        <end position="92"/>
    </location>
</feature>
<dbReference type="InterPro" id="IPR035906">
    <property type="entry name" value="MetI-like_sf"/>
</dbReference>
<keyword evidence="7 8" id="KW-0472">Membrane</keyword>
<feature type="domain" description="ABC transmembrane type-1" evidence="10">
    <location>
        <begin position="70"/>
        <end position="258"/>
    </location>
</feature>
<evidence type="ECO:0000256" key="6">
    <source>
        <dbReference type="ARBA" id="ARBA00022989"/>
    </source>
</evidence>
<protein>
    <recommendedName>
        <fullName evidence="10">ABC transmembrane type-1 domain-containing protein</fullName>
    </recommendedName>
</protein>
<evidence type="ECO:0000256" key="7">
    <source>
        <dbReference type="ARBA" id="ARBA00023136"/>
    </source>
</evidence>
<gene>
    <name evidence="11" type="ORF">GCM10009858_45930</name>
</gene>
<dbReference type="Proteomes" id="UP001500730">
    <property type="component" value="Unassembled WGS sequence"/>
</dbReference>
<feature type="transmembrane region" description="Helical" evidence="8">
    <location>
        <begin position="138"/>
        <end position="160"/>
    </location>
</feature>
<evidence type="ECO:0000256" key="4">
    <source>
        <dbReference type="ARBA" id="ARBA00022519"/>
    </source>
</evidence>
<dbReference type="CDD" id="cd06261">
    <property type="entry name" value="TM_PBP2"/>
    <property type="match status" value="1"/>
</dbReference>
<keyword evidence="2 8" id="KW-0813">Transport</keyword>
<evidence type="ECO:0000256" key="8">
    <source>
        <dbReference type="RuleBase" id="RU363032"/>
    </source>
</evidence>
<feature type="transmembrane region" description="Helical" evidence="8">
    <location>
        <begin position="104"/>
        <end position="132"/>
    </location>
</feature>
<feature type="transmembrane region" description="Helical" evidence="8">
    <location>
        <begin position="14"/>
        <end position="40"/>
    </location>
</feature>
<proteinExistence type="inferred from homology"/>
<reference evidence="11 12" key="1">
    <citation type="journal article" date="2019" name="Int. J. Syst. Evol. Microbiol.">
        <title>The Global Catalogue of Microorganisms (GCM) 10K type strain sequencing project: providing services to taxonomists for standard genome sequencing and annotation.</title>
        <authorList>
            <consortium name="The Broad Institute Genomics Platform"/>
            <consortium name="The Broad Institute Genome Sequencing Center for Infectious Disease"/>
            <person name="Wu L."/>
            <person name="Ma J."/>
        </authorList>
    </citation>
    <scope>NUCLEOTIDE SEQUENCE [LARGE SCALE GENOMIC DNA]</scope>
    <source>
        <strain evidence="11 12">JCM 16259</strain>
    </source>
</reference>
<evidence type="ECO:0000256" key="5">
    <source>
        <dbReference type="ARBA" id="ARBA00022692"/>
    </source>
</evidence>
<feature type="transmembrane region" description="Helical" evidence="8">
    <location>
        <begin position="181"/>
        <end position="203"/>
    </location>
</feature>
<keyword evidence="6 8" id="KW-1133">Transmembrane helix</keyword>
<dbReference type="Pfam" id="PF00528">
    <property type="entry name" value="BPD_transp_1"/>
    <property type="match status" value="1"/>
</dbReference>
<feature type="transmembrane region" description="Helical" evidence="8">
    <location>
        <begin position="239"/>
        <end position="261"/>
    </location>
</feature>
<evidence type="ECO:0000256" key="1">
    <source>
        <dbReference type="ARBA" id="ARBA00004429"/>
    </source>
</evidence>
<dbReference type="RefSeq" id="WP_344257436.1">
    <property type="nucleotide sequence ID" value="NZ_BAAARE010000039.1"/>
</dbReference>
<dbReference type="PANTHER" id="PTHR43357:SF4">
    <property type="entry name" value="INNER MEMBRANE ABC TRANSPORTER PERMEASE PROTEIN YDCV"/>
    <property type="match status" value="1"/>
</dbReference>
<evidence type="ECO:0000256" key="2">
    <source>
        <dbReference type="ARBA" id="ARBA00022448"/>
    </source>
</evidence>
<name>A0ABN3MI92_9MICO</name>
<evidence type="ECO:0000259" key="10">
    <source>
        <dbReference type="PROSITE" id="PS50928"/>
    </source>
</evidence>
<feature type="transmembrane region" description="Helical" evidence="8">
    <location>
        <begin position="209"/>
        <end position="227"/>
    </location>
</feature>
<dbReference type="PANTHER" id="PTHR43357">
    <property type="entry name" value="INNER MEMBRANE ABC TRANSPORTER PERMEASE PROTEIN YDCV"/>
    <property type="match status" value="1"/>
</dbReference>
<dbReference type="SUPFAM" id="SSF161098">
    <property type="entry name" value="MetI-like"/>
    <property type="match status" value="1"/>
</dbReference>
<keyword evidence="4" id="KW-0997">Cell inner membrane</keyword>
<keyword evidence="3" id="KW-1003">Cell membrane</keyword>
<feature type="region of interest" description="Disordered" evidence="9">
    <location>
        <begin position="265"/>
        <end position="289"/>
    </location>
</feature>
<evidence type="ECO:0000313" key="12">
    <source>
        <dbReference type="Proteomes" id="UP001500730"/>
    </source>
</evidence>
<evidence type="ECO:0000256" key="3">
    <source>
        <dbReference type="ARBA" id="ARBA00022475"/>
    </source>
</evidence>
<dbReference type="Gene3D" id="1.10.3720.10">
    <property type="entry name" value="MetI-like"/>
    <property type="match status" value="1"/>
</dbReference>
<dbReference type="InterPro" id="IPR000515">
    <property type="entry name" value="MetI-like"/>
</dbReference>
<keyword evidence="12" id="KW-1185">Reference proteome</keyword>
<comment type="subcellular location">
    <subcellularLocation>
        <location evidence="1">Cell inner membrane</location>
        <topology evidence="1">Multi-pass membrane protein</topology>
    </subcellularLocation>
    <subcellularLocation>
        <location evidence="8">Cell membrane</location>
        <topology evidence="8">Multi-pass membrane protein</topology>
    </subcellularLocation>
</comment>
<comment type="similarity">
    <text evidence="8">Belongs to the binding-protein-dependent transport system permease family.</text>
</comment>
<evidence type="ECO:0000256" key="9">
    <source>
        <dbReference type="SAM" id="MobiDB-lite"/>
    </source>
</evidence>
<dbReference type="PROSITE" id="PS50928">
    <property type="entry name" value="ABC_TM1"/>
    <property type="match status" value="1"/>
</dbReference>
<comment type="caution">
    <text evidence="11">The sequence shown here is derived from an EMBL/GenBank/DDBJ whole genome shotgun (WGS) entry which is preliminary data.</text>
</comment>
<evidence type="ECO:0000313" key="11">
    <source>
        <dbReference type="EMBL" id="GAA2502596.1"/>
    </source>
</evidence>
<accession>A0ABN3MI92</accession>
<organism evidence="11 12">
    <name type="scientific">Terrabacter carboxydivorans</name>
    <dbReference type="NCBI Taxonomy" id="619730"/>
    <lineage>
        <taxon>Bacteria</taxon>
        <taxon>Bacillati</taxon>
        <taxon>Actinomycetota</taxon>
        <taxon>Actinomycetes</taxon>
        <taxon>Micrococcales</taxon>
        <taxon>Intrasporangiaceae</taxon>
        <taxon>Terrabacter</taxon>
    </lineage>
</organism>
<sequence>MPGRGRTPSGRRRVAIYLTAAVVIGWFVLPLLPVIAWAIADRWPYPSALPQELGVRGWESVWTAGTARAVASSAALGILVAVAATVLGSAAGRAIGWRLTRHPAVAALLLLSPVALPPFAVAVGLSAVVLRAGIPEPAAVLATLTVYALPYTTYVVAARYTALEPGAEEQARLLGATKWQALRHVTLPALRPAIAAAMFLAFLVGWSDYVVTLVVGGGQLVTLPMLIGAAASGTGNEPAVAALSLLSVLPPLLALLLGRLASDRLGTDRPSTSSEQSAEGRAFPQAPAPVRAGTHALQTQLAAQSRDTFAEGRLHDQS</sequence>
<keyword evidence="5 8" id="KW-0812">Transmembrane</keyword>
<dbReference type="EMBL" id="BAAARE010000039">
    <property type="protein sequence ID" value="GAA2502596.1"/>
    <property type="molecule type" value="Genomic_DNA"/>
</dbReference>